<proteinExistence type="predicted"/>
<dbReference type="Proteomes" id="UP000646053">
    <property type="component" value="Unassembled WGS sequence"/>
</dbReference>
<dbReference type="AlphaFoldDB" id="A0A8J7Z4R2"/>
<name>A0A8J7Z4R2_9CYAN</name>
<keyword evidence="2" id="KW-1185">Reference proteome</keyword>
<evidence type="ECO:0000313" key="1">
    <source>
        <dbReference type="EMBL" id="NDJ19764.1"/>
    </source>
</evidence>
<gene>
    <name evidence="1" type="ORF">GS601_21150</name>
</gene>
<accession>A0A8J7Z4R2</accession>
<sequence length="57" mass="6538">MRAAQLGKDLRVVWELALRYARLLCCYRLRRAWQLNPPLKTIATNLAIVGTLFLAPV</sequence>
<protein>
    <submittedName>
        <fullName evidence="1">Uncharacterized protein</fullName>
    </submittedName>
</protein>
<comment type="caution">
    <text evidence="1">The sequence shown here is derived from an EMBL/GenBank/DDBJ whole genome shotgun (WGS) entry which is preliminary data.</text>
</comment>
<evidence type="ECO:0000313" key="2">
    <source>
        <dbReference type="Proteomes" id="UP000646053"/>
    </source>
</evidence>
<reference evidence="1" key="1">
    <citation type="submission" date="2019-12" db="EMBL/GenBank/DDBJ databases">
        <title>High-Quality draft genome sequences of three cyanobacteria isolated from the limestone walls of the Old Cathedral of Coimbra.</title>
        <authorList>
            <person name="Tiago I."/>
            <person name="Soares F."/>
            <person name="Portugal A."/>
        </authorList>
    </citation>
    <scope>NUCLEOTIDE SEQUENCE</scope>
    <source>
        <strain evidence="1">A</strain>
    </source>
</reference>
<organism evidence="1 2">
    <name type="scientific">Myxacorys almedinensis A</name>
    <dbReference type="NCBI Taxonomy" id="2690445"/>
    <lineage>
        <taxon>Bacteria</taxon>
        <taxon>Bacillati</taxon>
        <taxon>Cyanobacteriota</taxon>
        <taxon>Cyanophyceae</taxon>
        <taxon>Leptolyngbyales</taxon>
        <taxon>Leptolyngbyaceae</taxon>
        <taxon>Myxacorys</taxon>
        <taxon>Myxacorys almedinensis</taxon>
    </lineage>
</organism>
<dbReference type="EMBL" id="WVIE01000039">
    <property type="protein sequence ID" value="NDJ19764.1"/>
    <property type="molecule type" value="Genomic_DNA"/>
</dbReference>